<evidence type="ECO:0000259" key="1">
    <source>
        <dbReference type="PROSITE" id="PS50830"/>
    </source>
</evidence>
<dbReference type="InterPro" id="IPR016071">
    <property type="entry name" value="Staphylococal_nuclease_OB-fold"/>
</dbReference>
<keyword evidence="2" id="KW-0255">Endonuclease</keyword>
<keyword evidence="2" id="KW-0540">Nuclease</keyword>
<evidence type="ECO:0000313" key="3">
    <source>
        <dbReference type="Proteomes" id="UP000585437"/>
    </source>
</evidence>
<dbReference type="AlphaFoldDB" id="A0A7X0JFW2"/>
<reference evidence="2 3" key="1">
    <citation type="submission" date="2020-08" db="EMBL/GenBank/DDBJ databases">
        <title>The Agave Microbiome: Exploring the role of microbial communities in plant adaptations to desert environments.</title>
        <authorList>
            <person name="Partida-Martinez L.P."/>
        </authorList>
    </citation>
    <scope>NUCLEOTIDE SEQUENCE [LARGE SCALE GENOMIC DNA]</scope>
    <source>
        <strain evidence="2 3">AS3.12</strain>
    </source>
</reference>
<dbReference type="Gene3D" id="2.40.50.90">
    <property type="match status" value="1"/>
</dbReference>
<keyword evidence="2" id="KW-0378">Hydrolase</keyword>
<evidence type="ECO:0000313" key="2">
    <source>
        <dbReference type="EMBL" id="MBB6506833.1"/>
    </source>
</evidence>
<dbReference type="RefSeq" id="WP_184653308.1">
    <property type="nucleotide sequence ID" value="NZ_JACHBU010000001.1"/>
</dbReference>
<dbReference type="SUPFAM" id="SSF50199">
    <property type="entry name" value="Staphylococcal nuclease"/>
    <property type="match status" value="1"/>
</dbReference>
<feature type="domain" description="TNase-like" evidence="1">
    <location>
        <begin position="43"/>
        <end position="153"/>
    </location>
</feature>
<gene>
    <name evidence="2" type="ORF">F4695_000152</name>
</gene>
<accession>A0A7X0JFW2</accession>
<dbReference type="Pfam" id="PF00565">
    <property type="entry name" value="SNase"/>
    <property type="match status" value="1"/>
</dbReference>
<sequence>MTRIVKIGRDAVFLAAFIFLGSLIIAKFDIGQGSAINGPFFAIDGDTLAAGAERLRLVDIDAPEAEQTCGDGKGGEWACGDAAREALSKLAASSMTECRGDARDRYRRVLVSCRRGDLDINGEMVRQGMAVASGGYGREEAAAKGAGEGIWAGPFERPKAYRAAKGAMDDDAGTTALVDRVSEMFDRLKAAVSW</sequence>
<dbReference type="GO" id="GO:0004519">
    <property type="term" value="F:endonuclease activity"/>
    <property type="evidence" value="ECO:0007669"/>
    <property type="project" value="UniProtKB-KW"/>
</dbReference>
<proteinExistence type="predicted"/>
<dbReference type="SMART" id="SM00318">
    <property type="entry name" value="SNc"/>
    <property type="match status" value="1"/>
</dbReference>
<keyword evidence="3" id="KW-1185">Reference proteome</keyword>
<dbReference type="EMBL" id="JACHBU010000001">
    <property type="protein sequence ID" value="MBB6506833.1"/>
    <property type="molecule type" value="Genomic_DNA"/>
</dbReference>
<dbReference type="Proteomes" id="UP000585437">
    <property type="component" value="Unassembled WGS sequence"/>
</dbReference>
<dbReference type="PROSITE" id="PS50830">
    <property type="entry name" value="TNASE_3"/>
    <property type="match status" value="1"/>
</dbReference>
<protein>
    <submittedName>
        <fullName evidence="2">Endonuclease YncB(Thermonuclease family)</fullName>
    </submittedName>
</protein>
<organism evidence="2 3">
    <name type="scientific">Rhizobium soli</name>
    <dbReference type="NCBI Taxonomy" id="424798"/>
    <lineage>
        <taxon>Bacteria</taxon>
        <taxon>Pseudomonadati</taxon>
        <taxon>Pseudomonadota</taxon>
        <taxon>Alphaproteobacteria</taxon>
        <taxon>Hyphomicrobiales</taxon>
        <taxon>Rhizobiaceae</taxon>
        <taxon>Rhizobium/Agrobacterium group</taxon>
        <taxon>Rhizobium</taxon>
    </lineage>
</organism>
<comment type="caution">
    <text evidence="2">The sequence shown here is derived from an EMBL/GenBank/DDBJ whole genome shotgun (WGS) entry which is preliminary data.</text>
</comment>
<dbReference type="InterPro" id="IPR035437">
    <property type="entry name" value="SNase_OB-fold_sf"/>
</dbReference>
<name>A0A7X0JFW2_9HYPH</name>